<proteinExistence type="predicted"/>
<dbReference type="KEGG" id="erw:ERWE_CDS_02260"/>
<keyword evidence="1" id="KW-0812">Transmembrane</keyword>
<keyword evidence="1" id="KW-1133">Transmembrane helix</keyword>
<evidence type="ECO:0000313" key="3">
    <source>
        <dbReference type="Proteomes" id="UP000001021"/>
    </source>
</evidence>
<keyword evidence="3" id="KW-1185">Reference proteome</keyword>
<evidence type="ECO:0000313" key="2">
    <source>
        <dbReference type="EMBL" id="CAI26720.1"/>
    </source>
</evidence>
<feature type="transmembrane region" description="Helical" evidence="1">
    <location>
        <begin position="12"/>
        <end position="37"/>
    </location>
</feature>
<keyword evidence="1" id="KW-0472">Membrane</keyword>
<dbReference type="Proteomes" id="UP000001021">
    <property type="component" value="Chromosome"/>
</dbReference>
<gene>
    <name evidence="2" type="ordered locus">ERWE_CDS_02260</name>
</gene>
<accession>A0A0H3M0N9</accession>
<evidence type="ECO:0000256" key="1">
    <source>
        <dbReference type="SAM" id="Phobius"/>
    </source>
</evidence>
<sequence>MFLFLLKSESTYKYLFITMVTLISLLLLMLIVIRVIYFSKDKSSLDQKKLIFQEYISSLQFNHLPEMIISEKLSQDTIRGTSAFIDIPRTKIEINGHIIHNKDEKNDGTNTIEKVQCKNSYKFSSLEHLHKQYVYSLIGSDSDISALDHRIKAAAYLEHIFKEHGQIPQRNLIHELVTYLHQGAYIGQPLILIYDSLIEHIAKHNEHIISKDSIVSIKVLNRHSIQLNIKQKLNVKTFDSDYNLIDKPKYTINPEISFVMSSVPNNITSPILYSQVQIKFNKPKPLSKYFSTGTREHIKNGHKFIVSIKNGINKVILRMSNFKSPPHSAYLQSKGDYKISEYYAQEDAHTYLDSTTCSGSCSRQKPDTL</sequence>
<dbReference type="HOGENOM" id="CLU_803478_0_0_5"/>
<organism evidence="2 3">
    <name type="scientific">Ehrlichia ruminantium (strain Welgevonden)</name>
    <dbReference type="NCBI Taxonomy" id="254945"/>
    <lineage>
        <taxon>Bacteria</taxon>
        <taxon>Pseudomonadati</taxon>
        <taxon>Pseudomonadota</taxon>
        <taxon>Alphaproteobacteria</taxon>
        <taxon>Rickettsiales</taxon>
        <taxon>Anaplasmataceae</taxon>
        <taxon>Ehrlichia</taxon>
    </lineage>
</organism>
<protein>
    <submittedName>
        <fullName evidence="2">Uncharacterized protein</fullName>
    </submittedName>
</protein>
<reference evidence="2 3" key="1">
    <citation type="journal article" date="2006" name="J. Bacteriol.">
        <title>Comparative genomic analysis of three strains of Ehrlichia ruminantium reveals an active process of genome size plasticity.</title>
        <authorList>
            <person name="Frutos R."/>
            <person name="Viari A."/>
            <person name="Ferraz C."/>
            <person name="Morgat A."/>
            <person name="Eychenie S."/>
            <person name="Kandassami Y."/>
            <person name="Chantal I."/>
            <person name="Bensaid A."/>
            <person name="Coissac E."/>
            <person name="Vachiery N."/>
            <person name="Demaille J."/>
            <person name="Martinez D."/>
        </authorList>
    </citation>
    <scope>NUCLEOTIDE SEQUENCE [LARGE SCALE GENOMIC DNA]</scope>
    <source>
        <strain evidence="2 3">Welgevonden</strain>
    </source>
</reference>
<dbReference type="KEGG" id="eru:Erum2240"/>
<name>A0A0H3M0N9_EHRRW</name>
<dbReference type="AlphaFoldDB" id="A0A0H3M0N9"/>
<dbReference type="EMBL" id="CR925678">
    <property type="protein sequence ID" value="CAI26720.1"/>
    <property type="molecule type" value="Genomic_DNA"/>
</dbReference>